<dbReference type="SUPFAM" id="SSF81665">
    <property type="entry name" value="Calcium ATPase, transmembrane domain M"/>
    <property type="match status" value="1"/>
</dbReference>
<dbReference type="AlphaFoldDB" id="A0A6C0IAA4"/>
<sequence length="370" mass="43124">MMRGGEKWDDLYDISSNILLFISYIFFGFATILLINAGVNYNKANIDETAVDAGAPLIEQPIFEYLKRDNFMAVEDYLLAFDIKKPLAIIFICIVFFGLIALVIKKEYKIILRVETLPYFLILIIFIAYTATTSNKNLSNSDNLFNYVVLHNHIKKKEDKQFFFKELKGVVLDMLDKNNTYSDTIKDNIAVILLSKLPSSFKDSKEGNIDIKIIKAILYTKETNVDEGIDNIEKIFTLRTADYNDEKNKVEYKNYIDDLFNLIINDNEPNSNNLYIKKYIYGLIKNKDNTDKNILKNKLIEIKRSIQAYYIVVFVFYCLILVAILIILMGGLPLCMEYIKVYWWDAIKLSFKVMVAFFLIYIPIWLTMFL</sequence>
<feature type="transmembrane region" description="Helical" evidence="1">
    <location>
        <begin position="349"/>
        <end position="369"/>
    </location>
</feature>
<feature type="transmembrane region" description="Helical" evidence="1">
    <location>
        <begin position="87"/>
        <end position="104"/>
    </location>
</feature>
<accession>A0A6C0IAA4</accession>
<proteinExistence type="predicted"/>
<organism evidence="2">
    <name type="scientific">viral metagenome</name>
    <dbReference type="NCBI Taxonomy" id="1070528"/>
    <lineage>
        <taxon>unclassified sequences</taxon>
        <taxon>metagenomes</taxon>
        <taxon>organismal metagenomes</taxon>
    </lineage>
</organism>
<feature type="transmembrane region" description="Helical" evidence="1">
    <location>
        <begin position="110"/>
        <end position="131"/>
    </location>
</feature>
<keyword evidence="1" id="KW-1133">Transmembrane helix</keyword>
<keyword evidence="1" id="KW-0472">Membrane</keyword>
<reference evidence="2" key="1">
    <citation type="journal article" date="2020" name="Nature">
        <title>Giant virus diversity and host interactions through global metagenomics.</title>
        <authorList>
            <person name="Schulz F."/>
            <person name="Roux S."/>
            <person name="Paez-Espino D."/>
            <person name="Jungbluth S."/>
            <person name="Walsh D.A."/>
            <person name="Denef V.J."/>
            <person name="McMahon K.D."/>
            <person name="Konstantinidis K.T."/>
            <person name="Eloe-Fadrosh E.A."/>
            <person name="Kyrpides N.C."/>
            <person name="Woyke T."/>
        </authorList>
    </citation>
    <scope>NUCLEOTIDE SEQUENCE</scope>
    <source>
        <strain evidence="2">GVMAG-M-3300023184-60</strain>
    </source>
</reference>
<name>A0A6C0IAA4_9ZZZZ</name>
<evidence type="ECO:0000256" key="1">
    <source>
        <dbReference type="SAM" id="Phobius"/>
    </source>
</evidence>
<evidence type="ECO:0000313" key="2">
    <source>
        <dbReference type="EMBL" id="QHT89530.1"/>
    </source>
</evidence>
<protein>
    <submittedName>
        <fullName evidence="2">Uncharacterized protein</fullName>
    </submittedName>
</protein>
<feature type="transmembrane region" description="Helical" evidence="1">
    <location>
        <begin position="18"/>
        <end position="39"/>
    </location>
</feature>
<dbReference type="EMBL" id="MN740142">
    <property type="protein sequence ID" value="QHT89530.1"/>
    <property type="molecule type" value="Genomic_DNA"/>
</dbReference>
<feature type="transmembrane region" description="Helical" evidence="1">
    <location>
        <begin position="308"/>
        <end position="329"/>
    </location>
</feature>
<dbReference type="InterPro" id="IPR023298">
    <property type="entry name" value="ATPase_P-typ_TM_dom_sf"/>
</dbReference>
<keyword evidence="1" id="KW-0812">Transmembrane</keyword>